<proteinExistence type="predicted"/>
<keyword evidence="3" id="KW-0413">Isomerase</keyword>
<dbReference type="Pfam" id="PF07398">
    <property type="entry name" value="MDMPI_C"/>
    <property type="match status" value="1"/>
</dbReference>
<dbReference type="Pfam" id="PF11716">
    <property type="entry name" value="MDMPI_N"/>
    <property type="match status" value="1"/>
</dbReference>
<dbReference type="InterPro" id="IPR034660">
    <property type="entry name" value="DinB/YfiT-like"/>
</dbReference>
<evidence type="ECO:0000259" key="2">
    <source>
        <dbReference type="Pfam" id="PF11716"/>
    </source>
</evidence>
<dbReference type="EMBL" id="JBHSRD010000003">
    <property type="protein sequence ID" value="MFC6007539.1"/>
    <property type="molecule type" value="Genomic_DNA"/>
</dbReference>
<dbReference type="GO" id="GO:0016853">
    <property type="term" value="F:isomerase activity"/>
    <property type="evidence" value="ECO:0007669"/>
    <property type="project" value="UniProtKB-KW"/>
</dbReference>
<dbReference type="InterPro" id="IPR010872">
    <property type="entry name" value="MDMPI_C-term_domain"/>
</dbReference>
<feature type="domain" description="MDMPI C-terminal" evidence="1">
    <location>
        <begin position="142"/>
        <end position="229"/>
    </location>
</feature>
<organism evidence="3 4">
    <name type="scientific">Angustibacter luteus</name>
    <dbReference type="NCBI Taxonomy" id="658456"/>
    <lineage>
        <taxon>Bacteria</taxon>
        <taxon>Bacillati</taxon>
        <taxon>Actinomycetota</taxon>
        <taxon>Actinomycetes</taxon>
        <taxon>Kineosporiales</taxon>
        <taxon>Kineosporiaceae</taxon>
    </lineage>
</organism>
<dbReference type="NCBIfam" id="TIGR03083">
    <property type="entry name" value="maleylpyruvate isomerase family mycothiol-dependent enzyme"/>
    <property type="match status" value="1"/>
</dbReference>
<reference evidence="4" key="1">
    <citation type="journal article" date="2019" name="Int. J. Syst. Evol. Microbiol.">
        <title>The Global Catalogue of Microorganisms (GCM) 10K type strain sequencing project: providing services to taxonomists for standard genome sequencing and annotation.</title>
        <authorList>
            <consortium name="The Broad Institute Genomics Platform"/>
            <consortium name="The Broad Institute Genome Sequencing Center for Infectious Disease"/>
            <person name="Wu L."/>
            <person name="Ma J."/>
        </authorList>
    </citation>
    <scope>NUCLEOTIDE SEQUENCE [LARGE SCALE GENOMIC DNA]</scope>
    <source>
        <strain evidence="4">KACC 14249</strain>
    </source>
</reference>
<keyword evidence="4" id="KW-1185">Reference proteome</keyword>
<dbReference type="RefSeq" id="WP_345716333.1">
    <property type="nucleotide sequence ID" value="NZ_BAABFP010000004.1"/>
</dbReference>
<comment type="caution">
    <text evidence="3">The sequence shown here is derived from an EMBL/GenBank/DDBJ whole genome shotgun (WGS) entry which is preliminary data.</text>
</comment>
<protein>
    <submittedName>
        <fullName evidence="3">Maleylpyruvate isomerase family mycothiol-dependent enzyme</fullName>
    </submittedName>
</protein>
<dbReference type="Proteomes" id="UP001596189">
    <property type="component" value="Unassembled WGS sequence"/>
</dbReference>
<dbReference type="SUPFAM" id="SSF109854">
    <property type="entry name" value="DinB/YfiT-like putative metalloenzymes"/>
    <property type="match status" value="1"/>
</dbReference>
<gene>
    <name evidence="3" type="ORF">ACFQDO_10405</name>
</gene>
<sequence length="239" mass="25545">MYGALTDEQYLTSTARDAGVMTAVLTRHPLTTPVPSCPGWDLAELGGHLGVIHRWARDSLASDSPPDEGQPPSREELAGWYRDSADALLSALRAARSDDPCWGFGPHPRTVRFWLRRQAHETCIHAWDAANAVGAPPAIAADLAADGLDEVAGMFYPRQIRLGRREPLGVALAFAATDVGRVSVLGEGEPVATVSGSAEQLLLGLWRRRDLAALLADGDVRMDGDTAVAHAVLAEQLTP</sequence>
<dbReference type="InterPro" id="IPR017517">
    <property type="entry name" value="Maleyloyr_isom"/>
</dbReference>
<dbReference type="PANTHER" id="PTHR40758">
    <property type="entry name" value="CONSERVED PROTEIN"/>
    <property type="match status" value="1"/>
</dbReference>
<evidence type="ECO:0000259" key="1">
    <source>
        <dbReference type="Pfam" id="PF07398"/>
    </source>
</evidence>
<evidence type="ECO:0000313" key="4">
    <source>
        <dbReference type="Proteomes" id="UP001596189"/>
    </source>
</evidence>
<name>A0ABW1JFE2_9ACTN</name>
<dbReference type="InterPro" id="IPR024344">
    <property type="entry name" value="MDMPI_metal-binding"/>
</dbReference>
<evidence type="ECO:0000313" key="3">
    <source>
        <dbReference type="EMBL" id="MFC6007539.1"/>
    </source>
</evidence>
<accession>A0ABW1JFE2</accession>
<dbReference type="PANTHER" id="PTHR40758:SF1">
    <property type="entry name" value="CONSERVED PROTEIN"/>
    <property type="match status" value="1"/>
</dbReference>
<feature type="domain" description="Mycothiol-dependent maleylpyruvate isomerase metal-binding" evidence="2">
    <location>
        <begin position="22"/>
        <end position="130"/>
    </location>
</feature>